<sequence length="88" mass="9319">MAGAVTAVPAPRRGQVARHEPAEGLRAHSAALLRQAERLRAGAAAPDWKGPQAEAFRRRVEALAERCATAAAGLTRSAEQLDTAVRPR</sequence>
<name>A0ABS8DYU1_9ACTN</name>
<accession>A0ABS8DYU1</accession>
<protein>
    <submittedName>
        <fullName evidence="2">Uncharacterized protein</fullName>
    </submittedName>
</protein>
<feature type="region of interest" description="Disordered" evidence="1">
    <location>
        <begin position="1"/>
        <end position="23"/>
    </location>
</feature>
<reference evidence="2 3" key="1">
    <citation type="submission" date="2021-08" db="EMBL/GenBank/DDBJ databases">
        <title>Genomic Architecture of Streptomyces flavotricini NGL1 and Streptomyces erythrochromogenes HMS4 With Differential Plant Beneficial attributes and laccase production capabilities.</title>
        <authorList>
            <person name="Salwan R."/>
            <person name="Kaur R."/>
            <person name="Sharma V."/>
        </authorList>
    </citation>
    <scope>NUCLEOTIDE SEQUENCE [LARGE SCALE GENOMIC DNA]</scope>
    <source>
        <strain evidence="2 3">NGL1</strain>
    </source>
</reference>
<evidence type="ECO:0000313" key="2">
    <source>
        <dbReference type="EMBL" id="MCC0093883.1"/>
    </source>
</evidence>
<evidence type="ECO:0000313" key="3">
    <source>
        <dbReference type="Proteomes" id="UP001520654"/>
    </source>
</evidence>
<gene>
    <name evidence="2" type="ORF">K7B10_03585</name>
</gene>
<keyword evidence="3" id="KW-1185">Reference proteome</keyword>
<proteinExistence type="predicted"/>
<organism evidence="2 3">
    <name type="scientific">Streptomyces flavotricini</name>
    <dbReference type="NCBI Taxonomy" id="66888"/>
    <lineage>
        <taxon>Bacteria</taxon>
        <taxon>Bacillati</taxon>
        <taxon>Actinomycetota</taxon>
        <taxon>Actinomycetes</taxon>
        <taxon>Kitasatosporales</taxon>
        <taxon>Streptomycetaceae</taxon>
        <taxon>Streptomyces</taxon>
    </lineage>
</organism>
<dbReference type="Proteomes" id="UP001520654">
    <property type="component" value="Unassembled WGS sequence"/>
</dbReference>
<dbReference type="Gene3D" id="1.10.287.1060">
    <property type="entry name" value="ESAT-6-like"/>
    <property type="match status" value="1"/>
</dbReference>
<comment type="caution">
    <text evidence="2">The sequence shown here is derived from an EMBL/GenBank/DDBJ whole genome shotgun (WGS) entry which is preliminary data.</text>
</comment>
<dbReference type="RefSeq" id="WP_229334499.1">
    <property type="nucleotide sequence ID" value="NZ_JAINUL010000001.1"/>
</dbReference>
<dbReference type="EMBL" id="JAINUL010000001">
    <property type="protein sequence ID" value="MCC0093883.1"/>
    <property type="molecule type" value="Genomic_DNA"/>
</dbReference>
<evidence type="ECO:0000256" key="1">
    <source>
        <dbReference type="SAM" id="MobiDB-lite"/>
    </source>
</evidence>